<proteinExistence type="predicted"/>
<dbReference type="KEGG" id="npv:OHM77_02945"/>
<dbReference type="Proteomes" id="UP001234916">
    <property type="component" value="Chromosome"/>
</dbReference>
<reference evidence="1" key="1">
    <citation type="journal article" date="2023" name="Nat. Microbiol.">
        <title>Enrichment and characterization of a nitric oxide-reducing microbial community in a continuous bioreactor.</title>
        <authorList>
            <person name="Garrido-Amador P."/>
            <person name="Stortenbeker N."/>
            <person name="Wessels H.J.C.T."/>
            <person name="Speth D.R."/>
            <person name="Garcia-Heredia I."/>
            <person name="Kartal B."/>
        </authorList>
    </citation>
    <scope>NUCLEOTIDE SEQUENCE</scope>
    <source>
        <strain evidence="1">MAG1</strain>
    </source>
</reference>
<protein>
    <submittedName>
        <fullName evidence="1">Type-F conjugative transfer system protein TraW</fullName>
    </submittedName>
</protein>
<accession>A0AA49FN03</accession>
<organism evidence="1">
    <name type="scientific">Candidatus Nitricoxidivorans perseverans</name>
    <dbReference type="NCBI Taxonomy" id="2975601"/>
    <lineage>
        <taxon>Bacteria</taxon>
        <taxon>Pseudomonadati</taxon>
        <taxon>Pseudomonadota</taxon>
        <taxon>Betaproteobacteria</taxon>
        <taxon>Nitrosomonadales</taxon>
        <taxon>Sterolibacteriaceae</taxon>
        <taxon>Candidatus Nitricoxidivorans</taxon>
    </lineage>
</organism>
<gene>
    <name evidence="1" type="primary">traW</name>
    <name evidence="1" type="ORF">OHM77_02945</name>
</gene>
<dbReference type="NCBIfam" id="TIGR02743">
    <property type="entry name" value="TraW"/>
    <property type="match status" value="1"/>
</dbReference>
<evidence type="ECO:0000313" key="1">
    <source>
        <dbReference type="EMBL" id="WIM06265.1"/>
    </source>
</evidence>
<dbReference type="EMBL" id="CP107246">
    <property type="protein sequence ID" value="WIM06265.1"/>
    <property type="molecule type" value="Genomic_DNA"/>
</dbReference>
<dbReference type="InterPro" id="IPR014114">
    <property type="entry name" value="TraW"/>
</dbReference>
<sequence>MSVPVWLSFLLVLWLPSTVLAIDLGSVGPTYEIGEPDLIEVIRSRLQQMAKSGDLARKQGEYRDRVVRGIESPKTISGIKATQIPRSFHVHPAMVLAGDIRNAEGHILFAKGTQINPLDHVALTRKLVFFDGGDKQQVAFALRSMGESGKGAKPILVGGQPLKLMRSWKRPVYFDQGGTLVRRLGIQQVPAIVSQDGKRLRIDEVRP</sequence>
<name>A0AA49FN03_9PROT</name>
<dbReference type="AlphaFoldDB" id="A0AA49FN03"/>